<organism evidence="2 3">
    <name type="scientific">Giardia muris</name>
    <dbReference type="NCBI Taxonomy" id="5742"/>
    <lineage>
        <taxon>Eukaryota</taxon>
        <taxon>Metamonada</taxon>
        <taxon>Diplomonadida</taxon>
        <taxon>Hexamitidae</taxon>
        <taxon>Giardiinae</taxon>
        <taxon>Giardia</taxon>
    </lineage>
</organism>
<comment type="caution">
    <text evidence="2">The sequence shown here is derived from an EMBL/GenBank/DDBJ whole genome shotgun (WGS) entry which is preliminary data.</text>
</comment>
<keyword evidence="3" id="KW-1185">Reference proteome</keyword>
<dbReference type="OrthoDB" id="10253191at2759"/>
<sequence length="669" mass="74537">MSSTVLEGSLKLALRKLTSMSKPPGVAAPHPPSNPSHPIGQETQDPLSLTSLNVSLQNQPLSTAVWRRQQLILANKFGLNRKHYSNIIGLNGSTTDHRDGALLASGYRAFASSQAPDAEPRFLLGDSVHTLSYAKGIPFGDGLLQLLATRPLYSLDFDTIYSFFDARKTMVSRFFFSILDYLGLCVDLRGTSFGPFNNPFLPLLYLSRKYERLIYDPTEAFGTLDSLLAQCSAHVPFNRDYWAARPVLSYVSKLLVQHLLETVAAEYGAENVRPELLYPNEALTENYEPIYPLLYVLFRLGAYDDFCYILRRYSEGIEGVLVSLGLEFTDLVHSFTTGPQLQRVRSAQMKIRNIVSSPAYRALLGSVTTHDPFLTELLSLFDEFPVEELSCTLQHIFPTEDTCIGRLFEFRHLYRLILARFLSWDSLRRHSIRFTDVANSIPDQHSRAVRTLVAFHEVLCGYMTSAVEALAEDAELLPEAVTLLYFFLGANCYPLTTKGSFPVAEATLKRVADATSDSARRAIPIEVDTDAITAFVLPAHLDTTTTTGVGSILLAFVACHCSLCKPDDAIRLSCLLPVDIQLIFLTTVFSLIAFDKKWLSPQTFRTEVYQLIEPGTAAPVSSSLSRCCSDSATYHLLFLAMLSQFQANEWISSAYQNVLRSHSRGTSSE</sequence>
<dbReference type="AlphaFoldDB" id="A0A4Z1SZE1"/>
<evidence type="ECO:0000313" key="3">
    <source>
        <dbReference type="Proteomes" id="UP000315496"/>
    </source>
</evidence>
<gene>
    <name evidence="2" type="ORF">GMRT_14639</name>
</gene>
<reference evidence="2 3" key="1">
    <citation type="submission" date="2019-05" db="EMBL/GenBank/DDBJ databases">
        <title>The compact genome of Giardia muris reveals important steps in the evolution of intestinal protozoan parasites.</title>
        <authorList>
            <person name="Xu F."/>
            <person name="Jimenez-Gonzalez A."/>
            <person name="Einarsson E."/>
            <person name="Astvaldsson A."/>
            <person name="Peirasmaki D."/>
            <person name="Eckmann L."/>
            <person name="Andersson J.O."/>
            <person name="Svard S.G."/>
            <person name="Jerlstrom-Hultqvist J."/>
        </authorList>
    </citation>
    <scope>NUCLEOTIDE SEQUENCE [LARGE SCALE GENOMIC DNA]</scope>
    <source>
        <strain evidence="2 3">Roberts-Thomson</strain>
    </source>
</reference>
<evidence type="ECO:0000313" key="2">
    <source>
        <dbReference type="EMBL" id="TNJ27023.1"/>
    </source>
</evidence>
<evidence type="ECO:0000256" key="1">
    <source>
        <dbReference type="SAM" id="MobiDB-lite"/>
    </source>
</evidence>
<accession>A0A4Z1SZE1</accession>
<dbReference type="VEuPathDB" id="GiardiaDB:GMRT_14639"/>
<dbReference type="EMBL" id="VDLU01000004">
    <property type="protein sequence ID" value="TNJ27023.1"/>
    <property type="molecule type" value="Genomic_DNA"/>
</dbReference>
<protein>
    <submittedName>
        <fullName evidence="2">Uncharacterized protein</fullName>
    </submittedName>
</protein>
<proteinExistence type="predicted"/>
<name>A0A4Z1SZE1_GIAMU</name>
<feature type="region of interest" description="Disordered" evidence="1">
    <location>
        <begin position="21"/>
        <end position="45"/>
    </location>
</feature>
<dbReference type="Proteomes" id="UP000315496">
    <property type="component" value="Chromosome 4"/>
</dbReference>